<keyword evidence="1" id="KW-0812">Transmembrane</keyword>
<dbReference type="RefSeq" id="WP_023444172.1">
    <property type="nucleotide sequence ID" value="NZ_JXXD01000248.1"/>
</dbReference>
<dbReference type="Proteomes" id="UP000032439">
    <property type="component" value="Unassembled WGS sequence"/>
</dbReference>
<feature type="transmembrane region" description="Helical" evidence="1">
    <location>
        <begin position="68"/>
        <end position="87"/>
    </location>
</feature>
<evidence type="ECO:0000313" key="3">
    <source>
        <dbReference type="Proteomes" id="UP000032439"/>
    </source>
</evidence>
<keyword evidence="1" id="KW-0472">Membrane</keyword>
<protein>
    <submittedName>
        <fullName evidence="2">Uncharacterized protein</fullName>
    </submittedName>
</protein>
<dbReference type="PATRIC" id="fig|316.110.peg.2606"/>
<dbReference type="EMBL" id="JXXD01000248">
    <property type="protein sequence ID" value="KIZ33347.1"/>
    <property type="molecule type" value="Genomic_DNA"/>
</dbReference>
<evidence type="ECO:0000313" key="2">
    <source>
        <dbReference type="EMBL" id="KIZ33347.1"/>
    </source>
</evidence>
<accession>A0A0D7E115</accession>
<proteinExistence type="predicted"/>
<name>A0A0D7E115_STUST</name>
<evidence type="ECO:0000256" key="1">
    <source>
        <dbReference type="SAM" id="Phobius"/>
    </source>
</evidence>
<comment type="caution">
    <text evidence="2">The sequence shown here is derived from an EMBL/GenBank/DDBJ whole genome shotgun (WGS) entry which is preliminary data.</text>
</comment>
<reference evidence="2 3" key="1">
    <citation type="submission" date="2014-11" db="EMBL/GenBank/DDBJ databases">
        <title>Genomics and ecophysiology of heterotrophic nitrogen fixing bacteria isolated from estuarine surface water.</title>
        <authorList>
            <person name="Bentzon-Tilia M."/>
            <person name="Severin I."/>
            <person name="Hansen L.H."/>
            <person name="Riemann L."/>
        </authorList>
    </citation>
    <scope>NUCLEOTIDE SEQUENCE [LARGE SCALE GENOMIC DNA]</scope>
    <source>
        <strain evidence="2 3">BAL361</strain>
    </source>
</reference>
<feature type="transmembrane region" description="Helical" evidence="1">
    <location>
        <begin position="12"/>
        <end position="35"/>
    </location>
</feature>
<sequence>MVLQAQSGLVIAPALLLNGLALLCALCGGWLLLATQWRETRALRRPLVASALETASTRDGATQRVNQLFNRVGGAGLLLGLGLSMASRLL</sequence>
<gene>
    <name evidence="2" type="ORF">LO50_21205</name>
</gene>
<organism evidence="2 3">
    <name type="scientific">Stutzerimonas stutzeri</name>
    <name type="common">Pseudomonas stutzeri</name>
    <dbReference type="NCBI Taxonomy" id="316"/>
    <lineage>
        <taxon>Bacteria</taxon>
        <taxon>Pseudomonadati</taxon>
        <taxon>Pseudomonadota</taxon>
        <taxon>Gammaproteobacteria</taxon>
        <taxon>Pseudomonadales</taxon>
        <taxon>Pseudomonadaceae</taxon>
        <taxon>Stutzerimonas</taxon>
    </lineage>
</organism>
<dbReference type="AlphaFoldDB" id="A0A0D7E115"/>
<keyword evidence="1" id="KW-1133">Transmembrane helix</keyword>